<feature type="region of interest" description="Disordered" evidence="1">
    <location>
        <begin position="177"/>
        <end position="211"/>
    </location>
</feature>
<dbReference type="AlphaFoldDB" id="A0AAD9PFP8"/>
<comment type="caution">
    <text evidence="2">The sequence shown here is derived from an EMBL/GenBank/DDBJ whole genome shotgun (WGS) entry which is preliminary data.</text>
</comment>
<keyword evidence="3" id="KW-1185">Reference proteome</keyword>
<sequence>MNEDIDHILNAHLLSMQALRDKQTREKEHIRRSLDQKRERLLRRSECKQVTTVERQPHANEAASKLVMFEGPGMRPIKMADQHAEHQGHNGYSRGHVDPGIDELYSVLHIDDNEEGGHKEHVSRSSEKADDIFRSSVDEMKLRLENGMNENRELGFGRRKEGKRGDIDHTGVEVWMNGDVSPDDNETAPVDSGDSKNSTVEDIEEKEDWAKHSSKQCASMYDKDIQDKLGHLHDLPTKSGNVTTTDTGVGSEEKDAIKEKDTSFICRLVRERERLSDDDFASLLSKHLSDTECLRQLRNAEKQRLNDRMKSTLKDHENNSFQEKKISKLEGKLHKRLLRKREEMDEADVEDVFRRFRQKQEKILRQKEADKEHSKEMLKQKLERLRKQKIAKKPEVATEEKEDSGVRDSATSLVHEHQEDVRHIHDLRKRERELMDERLKSRLISKKRSLDISCLHT</sequence>
<dbReference type="EMBL" id="JAODUO010000008">
    <property type="protein sequence ID" value="KAK2193697.1"/>
    <property type="molecule type" value="Genomic_DNA"/>
</dbReference>
<name>A0AAD9PFP8_RIDPI</name>
<feature type="compositionally biased region" description="Basic and acidic residues" evidence="1">
    <location>
        <begin position="392"/>
        <end position="406"/>
    </location>
</feature>
<gene>
    <name evidence="2" type="ORF">NP493_8g07017</name>
</gene>
<accession>A0AAD9PFP8</accession>
<evidence type="ECO:0000313" key="2">
    <source>
        <dbReference type="EMBL" id="KAK2193697.1"/>
    </source>
</evidence>
<evidence type="ECO:0000256" key="1">
    <source>
        <dbReference type="SAM" id="MobiDB-lite"/>
    </source>
</evidence>
<reference evidence="2" key="1">
    <citation type="journal article" date="2023" name="Mol. Biol. Evol.">
        <title>Third-Generation Sequencing Reveals the Adaptive Role of the Epigenome in Three Deep-Sea Polychaetes.</title>
        <authorList>
            <person name="Perez M."/>
            <person name="Aroh O."/>
            <person name="Sun Y."/>
            <person name="Lan Y."/>
            <person name="Juniper S.K."/>
            <person name="Young C.R."/>
            <person name="Angers B."/>
            <person name="Qian P.Y."/>
        </authorList>
    </citation>
    <scope>NUCLEOTIDE SEQUENCE</scope>
    <source>
        <strain evidence="2">R07B-5</strain>
    </source>
</reference>
<dbReference type="Proteomes" id="UP001209878">
    <property type="component" value="Unassembled WGS sequence"/>
</dbReference>
<feature type="region of interest" description="Disordered" evidence="1">
    <location>
        <begin position="389"/>
        <end position="425"/>
    </location>
</feature>
<evidence type="ECO:0000313" key="3">
    <source>
        <dbReference type="Proteomes" id="UP001209878"/>
    </source>
</evidence>
<feature type="compositionally biased region" description="Basic and acidic residues" evidence="1">
    <location>
        <begin position="414"/>
        <end position="425"/>
    </location>
</feature>
<proteinExistence type="predicted"/>
<feature type="compositionally biased region" description="Polar residues" evidence="1">
    <location>
        <begin position="238"/>
        <end position="248"/>
    </location>
</feature>
<protein>
    <submittedName>
        <fullName evidence="2">Uncharacterized protein</fullName>
    </submittedName>
</protein>
<feature type="region of interest" description="Disordered" evidence="1">
    <location>
        <begin position="232"/>
        <end position="253"/>
    </location>
</feature>
<organism evidence="2 3">
    <name type="scientific">Ridgeia piscesae</name>
    <name type="common">Tubeworm</name>
    <dbReference type="NCBI Taxonomy" id="27915"/>
    <lineage>
        <taxon>Eukaryota</taxon>
        <taxon>Metazoa</taxon>
        <taxon>Spiralia</taxon>
        <taxon>Lophotrochozoa</taxon>
        <taxon>Annelida</taxon>
        <taxon>Polychaeta</taxon>
        <taxon>Sedentaria</taxon>
        <taxon>Canalipalpata</taxon>
        <taxon>Sabellida</taxon>
        <taxon>Siboglinidae</taxon>
        <taxon>Ridgeia</taxon>
    </lineage>
</organism>